<dbReference type="EMBL" id="PEBW01000004">
    <property type="protein sequence ID" value="PTQ51711.1"/>
    <property type="molecule type" value="Genomic_DNA"/>
</dbReference>
<dbReference type="GO" id="GO:0004765">
    <property type="term" value="F:shikimate kinase activity"/>
    <property type="evidence" value="ECO:0007669"/>
    <property type="project" value="UniProtKB-UniRule"/>
</dbReference>
<reference evidence="13 14" key="1">
    <citation type="submission" date="2017-08" db="EMBL/GenBank/DDBJ databases">
        <title>Burning lignite coal seam in the remote Altai Mountains harbors a hydrogen-driven thermophilic microbial community.</title>
        <authorList>
            <person name="Kadnikov V.V."/>
            <person name="Mardanov A.V."/>
            <person name="Ivasenko D."/>
            <person name="Beletsky A.V."/>
            <person name="Karnachuk O.V."/>
            <person name="Ravin N.V."/>
        </authorList>
    </citation>
    <scope>NUCLEOTIDE SEQUENCE [LARGE SCALE GENOMIC DNA]</scope>
    <source>
        <strain evidence="13">AL31</strain>
    </source>
</reference>
<dbReference type="PANTHER" id="PTHR21087">
    <property type="entry name" value="SHIKIMATE KINASE"/>
    <property type="match status" value="1"/>
</dbReference>
<comment type="function">
    <text evidence="11">Catalyzes the specific phosphorylation of the 3-hydroxyl group of shikimic acid using ATP as a cosubstrate.</text>
</comment>
<feature type="binding site" evidence="11">
    <location>
        <begin position="41"/>
        <end position="46"/>
    </location>
    <ligand>
        <name>ATP</name>
        <dbReference type="ChEBI" id="CHEBI:30616"/>
    </ligand>
</feature>
<feature type="binding site" evidence="11">
    <location>
        <position position="45"/>
    </location>
    <ligand>
        <name>Mg(2+)</name>
        <dbReference type="ChEBI" id="CHEBI:18420"/>
    </ligand>
</feature>
<evidence type="ECO:0000256" key="9">
    <source>
        <dbReference type="ARBA" id="ARBA00023141"/>
    </source>
</evidence>
<dbReference type="AlphaFoldDB" id="A0A2T5G697"/>
<feature type="region of interest" description="Disordered" evidence="12">
    <location>
        <begin position="1"/>
        <end position="24"/>
    </location>
</feature>
<keyword evidence="7 11" id="KW-0418">Kinase</keyword>
<keyword evidence="6 11" id="KW-0547">Nucleotide-binding</keyword>
<feature type="binding site" evidence="11">
    <location>
        <position position="151"/>
    </location>
    <ligand>
        <name>ATP</name>
        <dbReference type="ChEBI" id="CHEBI:30616"/>
    </ligand>
</feature>
<dbReference type="Gene3D" id="3.40.50.300">
    <property type="entry name" value="P-loop containing nucleotide triphosphate hydrolases"/>
    <property type="match status" value="1"/>
</dbReference>
<comment type="catalytic activity">
    <reaction evidence="10 11">
        <text>shikimate + ATP = 3-phosphoshikimate + ADP + H(+)</text>
        <dbReference type="Rhea" id="RHEA:13121"/>
        <dbReference type="ChEBI" id="CHEBI:15378"/>
        <dbReference type="ChEBI" id="CHEBI:30616"/>
        <dbReference type="ChEBI" id="CHEBI:36208"/>
        <dbReference type="ChEBI" id="CHEBI:145989"/>
        <dbReference type="ChEBI" id="CHEBI:456216"/>
        <dbReference type="EC" id="2.7.1.71"/>
    </reaction>
</comment>
<evidence type="ECO:0000256" key="3">
    <source>
        <dbReference type="ARBA" id="ARBA00012154"/>
    </source>
</evidence>
<dbReference type="EC" id="2.7.1.71" evidence="3 11"/>
<keyword evidence="11" id="KW-0479">Metal-binding</keyword>
<evidence type="ECO:0000256" key="12">
    <source>
        <dbReference type="SAM" id="MobiDB-lite"/>
    </source>
</evidence>
<dbReference type="PRINTS" id="PR01100">
    <property type="entry name" value="SHIKIMTKNASE"/>
</dbReference>
<evidence type="ECO:0000256" key="5">
    <source>
        <dbReference type="ARBA" id="ARBA00022679"/>
    </source>
</evidence>
<dbReference type="CDD" id="cd00464">
    <property type="entry name" value="SK"/>
    <property type="match status" value="1"/>
</dbReference>
<dbReference type="GO" id="GO:0008652">
    <property type="term" value="P:amino acid biosynthetic process"/>
    <property type="evidence" value="ECO:0007669"/>
    <property type="project" value="UniProtKB-KW"/>
</dbReference>
<protein>
    <recommendedName>
        <fullName evidence="3 11">Shikimate kinase</fullName>
        <shortName evidence="11">SK</shortName>
        <ecNumber evidence="3 11">2.7.1.71</ecNumber>
    </recommendedName>
</protein>
<keyword evidence="5 11" id="KW-0808">Transferase</keyword>
<feature type="binding site" evidence="11">
    <location>
        <position position="110"/>
    </location>
    <ligand>
        <name>substrate</name>
    </ligand>
</feature>
<dbReference type="UniPathway" id="UPA00053">
    <property type="reaction ID" value="UER00088"/>
</dbReference>
<evidence type="ECO:0000256" key="1">
    <source>
        <dbReference type="ARBA" id="ARBA00004842"/>
    </source>
</evidence>
<dbReference type="InterPro" id="IPR027417">
    <property type="entry name" value="P-loop_NTPase"/>
</dbReference>
<feature type="binding site" evidence="11">
    <location>
        <position position="169"/>
    </location>
    <ligand>
        <name>substrate</name>
    </ligand>
</feature>
<dbReference type="PROSITE" id="PS01128">
    <property type="entry name" value="SHIKIMATE_KINASE"/>
    <property type="match status" value="1"/>
</dbReference>
<gene>
    <name evidence="11" type="primary">aroK</name>
    <name evidence="13" type="ORF">BLITH_1349</name>
</gene>
<keyword evidence="9 11" id="KW-0057">Aromatic amino acid biosynthesis</keyword>
<evidence type="ECO:0000313" key="13">
    <source>
        <dbReference type="EMBL" id="PTQ51711.1"/>
    </source>
</evidence>
<evidence type="ECO:0000256" key="11">
    <source>
        <dbReference type="HAMAP-Rule" id="MF_00109"/>
    </source>
</evidence>
<dbReference type="GO" id="GO:0009423">
    <property type="term" value="P:chorismate biosynthetic process"/>
    <property type="evidence" value="ECO:0007669"/>
    <property type="project" value="UniProtKB-UniRule"/>
</dbReference>
<dbReference type="InterPro" id="IPR000623">
    <property type="entry name" value="Shikimate_kinase/TSH1"/>
</dbReference>
<dbReference type="GO" id="GO:0009073">
    <property type="term" value="P:aromatic amino acid family biosynthetic process"/>
    <property type="evidence" value="ECO:0007669"/>
    <property type="project" value="UniProtKB-KW"/>
</dbReference>
<dbReference type="InterPro" id="IPR031322">
    <property type="entry name" value="Shikimate/glucono_kinase"/>
</dbReference>
<keyword evidence="11" id="KW-0963">Cytoplasm</keyword>
<feature type="compositionally biased region" description="Gly residues" evidence="12">
    <location>
        <begin position="9"/>
        <end position="24"/>
    </location>
</feature>
<feature type="binding site" evidence="11">
    <location>
        <position position="63"/>
    </location>
    <ligand>
        <name>substrate</name>
    </ligand>
</feature>
<accession>A0A2T5G697</accession>
<dbReference type="Proteomes" id="UP000244016">
    <property type="component" value="Unassembled WGS sequence"/>
</dbReference>
<keyword evidence="8 11" id="KW-0067">ATP-binding</keyword>
<feature type="binding site" evidence="11">
    <location>
        <position position="87"/>
    </location>
    <ligand>
        <name>substrate</name>
    </ligand>
</feature>
<dbReference type="InterPro" id="IPR023000">
    <property type="entry name" value="Shikimate_kinase_CS"/>
</dbReference>
<evidence type="ECO:0000256" key="6">
    <source>
        <dbReference type="ARBA" id="ARBA00022741"/>
    </source>
</evidence>
<proteinExistence type="inferred from homology"/>
<keyword evidence="4 11" id="KW-0028">Amino-acid biosynthesis</keyword>
<organism evidence="13 14">
    <name type="scientific">Brockia lithotrophica</name>
    <dbReference type="NCBI Taxonomy" id="933949"/>
    <lineage>
        <taxon>Bacteria</taxon>
        <taxon>Bacillati</taxon>
        <taxon>Bacillota</taxon>
        <taxon>Bacilli</taxon>
        <taxon>Bacillales</taxon>
        <taxon>Bacillales Family X. Incertae Sedis</taxon>
        <taxon>Brockia</taxon>
    </lineage>
</organism>
<comment type="subcellular location">
    <subcellularLocation>
        <location evidence="11">Cytoplasm</location>
    </subcellularLocation>
</comment>
<keyword evidence="11" id="KW-0460">Magnesium</keyword>
<evidence type="ECO:0000256" key="4">
    <source>
        <dbReference type="ARBA" id="ARBA00022605"/>
    </source>
</evidence>
<comment type="subunit">
    <text evidence="11">Monomer.</text>
</comment>
<dbReference type="HAMAP" id="MF_00109">
    <property type="entry name" value="Shikimate_kinase"/>
    <property type="match status" value="1"/>
</dbReference>
<dbReference type="PANTHER" id="PTHR21087:SF16">
    <property type="entry name" value="SHIKIMATE KINASE 1, CHLOROPLASTIC"/>
    <property type="match status" value="1"/>
</dbReference>
<comment type="cofactor">
    <cofactor evidence="11">
        <name>Mg(2+)</name>
        <dbReference type="ChEBI" id="CHEBI:18420"/>
    </cofactor>
    <text evidence="11">Binds 1 Mg(2+) ion per subunit.</text>
</comment>
<comment type="caution">
    <text evidence="11">Lacks conserved residue(s) required for the propagation of feature annotation.</text>
</comment>
<dbReference type="Pfam" id="PF01202">
    <property type="entry name" value="SKI"/>
    <property type="match status" value="1"/>
</dbReference>
<comment type="pathway">
    <text evidence="1 11">Metabolic intermediate biosynthesis; chorismate biosynthesis; chorismate from D-erythrose 4-phosphate and phosphoenolpyruvate: step 5/7.</text>
</comment>
<evidence type="ECO:0000256" key="10">
    <source>
        <dbReference type="ARBA" id="ARBA00048567"/>
    </source>
</evidence>
<comment type="caution">
    <text evidence="13">The sequence shown here is derived from an EMBL/GenBank/DDBJ whole genome shotgun (WGS) entry which is preliminary data.</text>
</comment>
<evidence type="ECO:0000256" key="8">
    <source>
        <dbReference type="ARBA" id="ARBA00022840"/>
    </source>
</evidence>
<dbReference type="SUPFAM" id="SSF52540">
    <property type="entry name" value="P-loop containing nucleoside triphosphate hydrolases"/>
    <property type="match status" value="1"/>
</dbReference>
<dbReference type="GO" id="GO:0005524">
    <property type="term" value="F:ATP binding"/>
    <property type="evidence" value="ECO:0007669"/>
    <property type="project" value="UniProtKB-UniRule"/>
</dbReference>
<evidence type="ECO:0000313" key="14">
    <source>
        <dbReference type="Proteomes" id="UP000244016"/>
    </source>
</evidence>
<sequence length="204" mass="22364">MKDVSPTEDGGGPETSGFAGDGGGRSDVCERRHVYLVGFMGAGKSTVGRLLAQKLGRRWVDMDAEIGREAQKSVAAIFAAEGEEGFRRREAELLARLAEEPSPLVVSTGGGVVLRRENRERLRASGVVVYLEVPFSDLWKRLTEFGGSSDRPLFAPGDAEALRRRLRAREALYREVADLVYVNLDTPERAALDLAGTLRSFLQR</sequence>
<dbReference type="GO" id="GO:0005829">
    <property type="term" value="C:cytosol"/>
    <property type="evidence" value="ECO:0007669"/>
    <property type="project" value="TreeGrafter"/>
</dbReference>
<evidence type="ECO:0000256" key="2">
    <source>
        <dbReference type="ARBA" id="ARBA00006997"/>
    </source>
</evidence>
<name>A0A2T5G697_9BACL</name>
<evidence type="ECO:0000256" key="7">
    <source>
        <dbReference type="ARBA" id="ARBA00022777"/>
    </source>
</evidence>
<comment type="similarity">
    <text evidence="2 11">Belongs to the shikimate kinase family.</text>
</comment>
<dbReference type="GO" id="GO:0000287">
    <property type="term" value="F:magnesium ion binding"/>
    <property type="evidence" value="ECO:0007669"/>
    <property type="project" value="UniProtKB-UniRule"/>
</dbReference>